<comment type="pathway">
    <text evidence="3">Cofactor metabolism; pyridoxal 5'-phosphate salvage; pyridoxal 5'-phosphate from pyridoxine 5'-phosphate: step 1/1.</text>
</comment>
<accession>A0A165E4Y5</accession>
<dbReference type="PROSITE" id="PS01064">
    <property type="entry name" value="PYRIDOX_OXIDASE"/>
    <property type="match status" value="1"/>
</dbReference>
<keyword evidence="5" id="KW-0285">Flavoprotein</keyword>
<evidence type="ECO:0000313" key="11">
    <source>
        <dbReference type="Proteomes" id="UP000077266"/>
    </source>
</evidence>
<dbReference type="PANTHER" id="PTHR10851">
    <property type="entry name" value="PYRIDOXINE-5-PHOSPHATE OXIDASE"/>
    <property type="match status" value="1"/>
</dbReference>
<evidence type="ECO:0000256" key="3">
    <source>
        <dbReference type="ARBA" id="ARBA00005037"/>
    </source>
</evidence>
<dbReference type="EC" id="1.4.3.5" evidence="4"/>
<dbReference type="OrthoDB" id="303614at2759"/>
<comment type="pathway">
    <text evidence="2">Cofactor metabolism; pyridoxal 5'-phosphate salvage; pyridoxal 5'-phosphate from pyridoxamine 5'-phosphate: step 1/1.</text>
</comment>
<dbReference type="InterPro" id="IPR019576">
    <property type="entry name" value="Pyridoxamine_oxidase_dimer_C"/>
</dbReference>
<dbReference type="UniPathway" id="UPA01068">
    <property type="reaction ID" value="UER00304"/>
</dbReference>
<evidence type="ECO:0000313" key="10">
    <source>
        <dbReference type="EMBL" id="KZV86074.1"/>
    </source>
</evidence>
<keyword evidence="11" id="KW-1185">Reference proteome</keyword>
<dbReference type="InterPro" id="IPR019740">
    <property type="entry name" value="Pyridox_Oxase_CS"/>
</dbReference>
<dbReference type="InParanoid" id="A0A165E4Y5"/>
<evidence type="ECO:0000259" key="8">
    <source>
        <dbReference type="Pfam" id="PF01243"/>
    </source>
</evidence>
<feature type="domain" description="Pyridoxine 5'-phosphate oxidase dimerisation C-terminal" evidence="9">
    <location>
        <begin position="178"/>
        <end position="224"/>
    </location>
</feature>
<evidence type="ECO:0000256" key="5">
    <source>
        <dbReference type="ARBA" id="ARBA00022630"/>
    </source>
</evidence>
<evidence type="ECO:0000256" key="2">
    <source>
        <dbReference type="ARBA" id="ARBA00004738"/>
    </source>
</evidence>
<organism evidence="10 11">
    <name type="scientific">Exidia glandulosa HHB12029</name>
    <dbReference type="NCBI Taxonomy" id="1314781"/>
    <lineage>
        <taxon>Eukaryota</taxon>
        <taxon>Fungi</taxon>
        <taxon>Dikarya</taxon>
        <taxon>Basidiomycota</taxon>
        <taxon>Agaricomycotina</taxon>
        <taxon>Agaricomycetes</taxon>
        <taxon>Auriculariales</taxon>
        <taxon>Exidiaceae</taxon>
        <taxon>Exidia</taxon>
    </lineage>
</organism>
<dbReference type="InterPro" id="IPR000659">
    <property type="entry name" value="Pyridox_Oxase"/>
</dbReference>
<dbReference type="GO" id="GO:0004733">
    <property type="term" value="F:pyridoxamine phosphate oxidase activity"/>
    <property type="evidence" value="ECO:0007669"/>
    <property type="project" value="UniProtKB-EC"/>
</dbReference>
<dbReference type="AlphaFoldDB" id="A0A165E4Y5"/>
<keyword evidence="7" id="KW-0560">Oxidoreductase</keyword>
<dbReference type="Proteomes" id="UP000077266">
    <property type="component" value="Unassembled WGS sequence"/>
</dbReference>
<dbReference type="HAMAP" id="MF_01629">
    <property type="entry name" value="PdxH"/>
    <property type="match status" value="1"/>
</dbReference>
<dbReference type="InterPro" id="IPR011576">
    <property type="entry name" value="Pyridox_Oxase_N"/>
</dbReference>
<evidence type="ECO:0000256" key="1">
    <source>
        <dbReference type="ARBA" id="ARBA00001917"/>
    </source>
</evidence>
<sequence>MDAVIKVTTHNQYTTPEHLTPANVAPSPIDQFRAWFKHAQDSAVPEPEAMSLATSTKDGVPSVRVVLLKQLDARGFVFYTNYDSRKSSELAQNPRAAIVIYWKEISRQVRVVGRVEKVDENESDAYYASRPLGSRLGAWASPQSQPVGEDDLQKHLHDVETRFNVQDGNADIPRPPFWGGWRVVPDEVEFWLGKPSRLHDRVQYLRKSDSSPDAAEWTIRRIAP</sequence>
<dbReference type="STRING" id="1314781.A0A165E4Y5"/>
<dbReference type="PIRSF" id="PIRSF000190">
    <property type="entry name" value="Pyd_amn-ph_oxd"/>
    <property type="match status" value="1"/>
</dbReference>
<name>A0A165E4Y5_EXIGL</name>
<evidence type="ECO:0000256" key="7">
    <source>
        <dbReference type="ARBA" id="ARBA00023002"/>
    </source>
</evidence>
<dbReference type="FunCoup" id="A0A165E4Y5">
    <property type="interactions" value="186"/>
</dbReference>
<dbReference type="Pfam" id="PF01243">
    <property type="entry name" value="PNPOx_N"/>
    <property type="match status" value="1"/>
</dbReference>
<dbReference type="NCBIfam" id="TIGR00558">
    <property type="entry name" value="pdxH"/>
    <property type="match status" value="1"/>
</dbReference>
<evidence type="ECO:0000256" key="6">
    <source>
        <dbReference type="ARBA" id="ARBA00022643"/>
    </source>
</evidence>
<keyword evidence="6" id="KW-0288">FMN</keyword>
<evidence type="ECO:0000259" key="9">
    <source>
        <dbReference type="Pfam" id="PF10590"/>
    </source>
</evidence>
<dbReference type="EMBL" id="KV426167">
    <property type="protein sequence ID" value="KZV86074.1"/>
    <property type="molecule type" value="Genomic_DNA"/>
</dbReference>
<dbReference type="PANTHER" id="PTHR10851:SF0">
    <property type="entry name" value="PYRIDOXINE-5'-PHOSPHATE OXIDASE"/>
    <property type="match status" value="1"/>
</dbReference>
<proteinExistence type="inferred from homology"/>
<dbReference type="Gene3D" id="2.30.110.10">
    <property type="entry name" value="Electron Transport, Fmn-binding Protein, Chain A"/>
    <property type="match status" value="1"/>
</dbReference>
<comment type="cofactor">
    <cofactor evidence="1">
        <name>FMN</name>
        <dbReference type="ChEBI" id="CHEBI:58210"/>
    </cofactor>
</comment>
<dbReference type="InterPro" id="IPR012349">
    <property type="entry name" value="Split_barrel_FMN-bd"/>
</dbReference>
<dbReference type="NCBIfam" id="NF004231">
    <property type="entry name" value="PRK05679.1"/>
    <property type="match status" value="1"/>
</dbReference>
<feature type="domain" description="Pyridoxamine 5'-phosphate oxidase N-terminal" evidence="8">
    <location>
        <begin position="37"/>
        <end position="148"/>
    </location>
</feature>
<protein>
    <recommendedName>
        <fullName evidence="4">pyridoxal 5'-phosphate synthase</fullName>
        <ecNumber evidence="4">1.4.3.5</ecNumber>
    </recommendedName>
</protein>
<reference evidence="10 11" key="1">
    <citation type="journal article" date="2016" name="Mol. Biol. Evol.">
        <title>Comparative Genomics of Early-Diverging Mushroom-Forming Fungi Provides Insights into the Origins of Lignocellulose Decay Capabilities.</title>
        <authorList>
            <person name="Nagy L.G."/>
            <person name="Riley R."/>
            <person name="Tritt A."/>
            <person name="Adam C."/>
            <person name="Daum C."/>
            <person name="Floudas D."/>
            <person name="Sun H."/>
            <person name="Yadav J.S."/>
            <person name="Pangilinan J."/>
            <person name="Larsson K.H."/>
            <person name="Matsuura K."/>
            <person name="Barry K."/>
            <person name="Labutti K."/>
            <person name="Kuo R."/>
            <person name="Ohm R.A."/>
            <person name="Bhattacharya S.S."/>
            <person name="Shirouzu T."/>
            <person name="Yoshinaga Y."/>
            <person name="Martin F.M."/>
            <person name="Grigoriev I.V."/>
            <person name="Hibbett D.S."/>
        </authorList>
    </citation>
    <scope>NUCLEOTIDE SEQUENCE [LARGE SCALE GENOMIC DNA]</scope>
    <source>
        <strain evidence="10 11">HHB12029</strain>
    </source>
</reference>
<dbReference type="GO" id="GO:0010181">
    <property type="term" value="F:FMN binding"/>
    <property type="evidence" value="ECO:0007669"/>
    <property type="project" value="InterPro"/>
</dbReference>
<dbReference type="SUPFAM" id="SSF50475">
    <property type="entry name" value="FMN-binding split barrel"/>
    <property type="match status" value="1"/>
</dbReference>
<dbReference type="Pfam" id="PF10590">
    <property type="entry name" value="PNP_phzG_C"/>
    <property type="match status" value="1"/>
</dbReference>
<gene>
    <name evidence="10" type="ORF">EXIGLDRAFT_622358</name>
</gene>
<dbReference type="GO" id="GO:0008615">
    <property type="term" value="P:pyridoxine biosynthetic process"/>
    <property type="evidence" value="ECO:0007669"/>
    <property type="project" value="InterPro"/>
</dbReference>
<evidence type="ECO:0000256" key="4">
    <source>
        <dbReference type="ARBA" id="ARBA00012801"/>
    </source>
</evidence>